<proteinExistence type="predicted"/>
<evidence type="ECO:0008006" key="3">
    <source>
        <dbReference type="Google" id="ProtNLM"/>
    </source>
</evidence>
<evidence type="ECO:0000313" key="2">
    <source>
        <dbReference type="Proteomes" id="UP001242045"/>
    </source>
</evidence>
<dbReference type="RefSeq" id="WP_307683598.1">
    <property type="nucleotide sequence ID" value="NZ_JAUSRD010000001.1"/>
</dbReference>
<dbReference type="AlphaFoldDB" id="A0AAW8CSJ9"/>
<accession>A0AAW8CSJ9</accession>
<comment type="caution">
    <text evidence="1">The sequence shown here is derived from an EMBL/GenBank/DDBJ whole genome shotgun (WGS) entry which is preliminary data.</text>
</comment>
<organism evidence="1 2">
    <name type="scientific">Variovorax boronicumulans</name>
    <dbReference type="NCBI Taxonomy" id="436515"/>
    <lineage>
        <taxon>Bacteria</taxon>
        <taxon>Pseudomonadati</taxon>
        <taxon>Pseudomonadota</taxon>
        <taxon>Betaproteobacteria</taxon>
        <taxon>Burkholderiales</taxon>
        <taxon>Comamonadaceae</taxon>
        <taxon>Variovorax</taxon>
    </lineage>
</organism>
<protein>
    <recommendedName>
        <fullName evidence="3">NlpC/P60 domain-containing protein</fullName>
    </recommendedName>
</protein>
<gene>
    <name evidence="1" type="ORF">J2W31_000320</name>
</gene>
<dbReference type="EMBL" id="JAUSRD010000001">
    <property type="protein sequence ID" value="MDP9891224.1"/>
    <property type="molecule type" value="Genomic_DNA"/>
</dbReference>
<name>A0AAW8CSJ9_9BURK</name>
<sequence length="122" mass="14065">MNINDYLEKQYPNPPCWALVADVYEAELGLGVQEYRTVNNSIRSIAAAFRLNLYKGEHGFEQVDEPTDYTVVMLSRQPKLGMHHCGIYFDGKVLHALPDGNLYQDVASLRDTYPVIEFWRRP</sequence>
<reference evidence="1" key="1">
    <citation type="submission" date="2023-07" db="EMBL/GenBank/DDBJ databases">
        <title>Sorghum-associated microbial communities from plants grown in Nebraska, USA.</title>
        <authorList>
            <person name="Schachtman D."/>
        </authorList>
    </citation>
    <scope>NUCLEOTIDE SEQUENCE</scope>
    <source>
        <strain evidence="1">DS3754</strain>
    </source>
</reference>
<dbReference type="Proteomes" id="UP001242045">
    <property type="component" value="Unassembled WGS sequence"/>
</dbReference>
<evidence type="ECO:0000313" key="1">
    <source>
        <dbReference type="EMBL" id="MDP9891224.1"/>
    </source>
</evidence>